<sequence>MSSFRPQTQPINLYSPGTRSGLVDVEAGDVHPRGPRNPSGGGVRIHHDVTLSPGARTSRSGSLSTSVQHSPRGTRFMDGIRRRIRQASLNLPAEPSLDEDLGYPPVCSPPPEVYCGSVGDNRNLPSMFRNRSQSDAHPAMISTTQRRRSGGGLLVFFPSSSSSSNSGVNNSSASLQGGMQSRRNSCSQDEPMDISDFRADHHDYDEMSTIDDDDECGTSPGTVIFDGNPADISIDSHLVNGAL</sequence>
<proteinExistence type="predicted"/>
<name>A0A8S1HKV2_9PELO</name>
<feature type="compositionally biased region" description="Polar residues" evidence="1">
    <location>
        <begin position="177"/>
        <end position="188"/>
    </location>
</feature>
<evidence type="ECO:0000256" key="1">
    <source>
        <dbReference type="SAM" id="MobiDB-lite"/>
    </source>
</evidence>
<feature type="compositionally biased region" description="Low complexity" evidence="1">
    <location>
        <begin position="157"/>
        <end position="175"/>
    </location>
</feature>
<dbReference type="AlphaFoldDB" id="A0A8S1HKV2"/>
<feature type="compositionally biased region" description="Polar residues" evidence="1">
    <location>
        <begin position="55"/>
        <end position="71"/>
    </location>
</feature>
<evidence type="ECO:0000313" key="3">
    <source>
        <dbReference type="Proteomes" id="UP000835052"/>
    </source>
</evidence>
<feature type="region of interest" description="Disordered" evidence="1">
    <location>
        <begin position="157"/>
        <end position="193"/>
    </location>
</feature>
<protein>
    <submittedName>
        <fullName evidence="2">Uncharacterized protein</fullName>
    </submittedName>
</protein>
<dbReference type="Proteomes" id="UP000835052">
    <property type="component" value="Unassembled WGS sequence"/>
</dbReference>
<accession>A0A8S1HKV2</accession>
<organism evidence="2 3">
    <name type="scientific">Caenorhabditis auriculariae</name>
    <dbReference type="NCBI Taxonomy" id="2777116"/>
    <lineage>
        <taxon>Eukaryota</taxon>
        <taxon>Metazoa</taxon>
        <taxon>Ecdysozoa</taxon>
        <taxon>Nematoda</taxon>
        <taxon>Chromadorea</taxon>
        <taxon>Rhabditida</taxon>
        <taxon>Rhabditina</taxon>
        <taxon>Rhabditomorpha</taxon>
        <taxon>Rhabditoidea</taxon>
        <taxon>Rhabditidae</taxon>
        <taxon>Peloderinae</taxon>
        <taxon>Caenorhabditis</taxon>
    </lineage>
</organism>
<comment type="caution">
    <text evidence="2">The sequence shown here is derived from an EMBL/GenBank/DDBJ whole genome shotgun (WGS) entry which is preliminary data.</text>
</comment>
<gene>
    <name evidence="2" type="ORF">CAUJ_LOCUS11874</name>
</gene>
<dbReference type="EMBL" id="CAJGYM010000063">
    <property type="protein sequence ID" value="CAD6195956.1"/>
    <property type="molecule type" value="Genomic_DNA"/>
</dbReference>
<feature type="region of interest" description="Disordered" evidence="1">
    <location>
        <begin position="1"/>
        <end position="73"/>
    </location>
</feature>
<keyword evidence="3" id="KW-1185">Reference proteome</keyword>
<evidence type="ECO:0000313" key="2">
    <source>
        <dbReference type="EMBL" id="CAD6195956.1"/>
    </source>
</evidence>
<feature type="compositionally biased region" description="Polar residues" evidence="1">
    <location>
        <begin position="1"/>
        <end position="18"/>
    </location>
</feature>
<dbReference type="OrthoDB" id="5873145at2759"/>
<reference evidence="2" key="1">
    <citation type="submission" date="2020-10" db="EMBL/GenBank/DDBJ databases">
        <authorList>
            <person name="Kikuchi T."/>
        </authorList>
    </citation>
    <scope>NUCLEOTIDE SEQUENCE</scope>
    <source>
        <strain evidence="2">NKZ352</strain>
    </source>
</reference>